<accession>A0ABX2ZKV4</accession>
<organism evidence="4 5">
    <name type="scientific">Gottfriedia luciferensis</name>
    <dbReference type="NCBI Taxonomy" id="178774"/>
    <lineage>
        <taxon>Bacteria</taxon>
        <taxon>Bacillati</taxon>
        <taxon>Bacillota</taxon>
        <taxon>Bacilli</taxon>
        <taxon>Bacillales</taxon>
        <taxon>Bacillaceae</taxon>
        <taxon>Gottfriedia</taxon>
    </lineage>
</organism>
<dbReference type="InterPro" id="IPR015424">
    <property type="entry name" value="PyrdxlP-dep_Trfase"/>
</dbReference>
<proteinExistence type="predicted"/>
<evidence type="ECO:0000259" key="3">
    <source>
        <dbReference type="Pfam" id="PF00266"/>
    </source>
</evidence>
<keyword evidence="5" id="KW-1185">Reference proteome</keyword>
<comment type="cofactor">
    <cofactor evidence="1">
        <name>pyridoxal 5'-phosphate</name>
        <dbReference type="ChEBI" id="CHEBI:597326"/>
    </cofactor>
</comment>
<evidence type="ECO:0000313" key="4">
    <source>
        <dbReference type="EMBL" id="ODG90298.1"/>
    </source>
</evidence>
<protein>
    <submittedName>
        <fullName evidence="4">Cysteine desulfurase</fullName>
    </submittedName>
</protein>
<feature type="domain" description="Aminotransferase class V" evidence="3">
    <location>
        <begin position="2"/>
        <end position="362"/>
    </location>
</feature>
<evidence type="ECO:0000256" key="1">
    <source>
        <dbReference type="ARBA" id="ARBA00001933"/>
    </source>
</evidence>
<dbReference type="InterPro" id="IPR015422">
    <property type="entry name" value="PyrdxlP-dep_Trfase_small"/>
</dbReference>
<dbReference type="PANTHER" id="PTHR11601">
    <property type="entry name" value="CYSTEINE DESULFURYLASE FAMILY MEMBER"/>
    <property type="match status" value="1"/>
</dbReference>
<gene>
    <name evidence="4" type="ORF">BED47_13295</name>
</gene>
<dbReference type="Proteomes" id="UP000094580">
    <property type="component" value="Unassembled WGS sequence"/>
</dbReference>
<dbReference type="Pfam" id="PF00266">
    <property type="entry name" value="Aminotran_5"/>
    <property type="match status" value="1"/>
</dbReference>
<dbReference type="EMBL" id="MDKC01000035">
    <property type="protein sequence ID" value="ODG90298.1"/>
    <property type="molecule type" value="Genomic_DNA"/>
</dbReference>
<dbReference type="InterPro" id="IPR015421">
    <property type="entry name" value="PyrdxlP-dep_Trfase_major"/>
</dbReference>
<evidence type="ECO:0000313" key="5">
    <source>
        <dbReference type="Proteomes" id="UP000094580"/>
    </source>
</evidence>
<reference evidence="4 5" key="1">
    <citation type="submission" date="2016-07" db="EMBL/GenBank/DDBJ databases">
        <authorList>
            <person name="Townsley L."/>
            <person name="Shank E.A."/>
        </authorList>
    </citation>
    <scope>NUCLEOTIDE SEQUENCE [LARGE SCALE GENOMIC DNA]</scope>
    <source>
        <strain evidence="4 5">CH01</strain>
    </source>
</reference>
<dbReference type="PANTHER" id="PTHR11601:SF36">
    <property type="entry name" value="CYSTEINE DESULFURASE NIFS-RELATED"/>
    <property type="match status" value="1"/>
</dbReference>
<dbReference type="NCBIfam" id="NF002806">
    <property type="entry name" value="PRK02948.1"/>
    <property type="match status" value="1"/>
</dbReference>
<name>A0ABX2ZKV4_9BACI</name>
<comment type="caution">
    <text evidence="4">The sequence shown here is derived from an EMBL/GenBank/DDBJ whole genome shotgun (WGS) entry which is preliminary data.</text>
</comment>
<dbReference type="InterPro" id="IPR016454">
    <property type="entry name" value="Cysteine_dSase"/>
</dbReference>
<dbReference type="InterPro" id="IPR000192">
    <property type="entry name" value="Aminotrans_V_dom"/>
</dbReference>
<sequence length="376" mass="41216">MIYLDYAATTPMSEEAIETFVTASKNYFGNERSLHDIGSKASLLLEACRKQLAGFINASPASIYFTSGGTESNLIAIQTLLKSTKKVGKHILTTTLEHSSISNYLKVLEEQGYEVSYLPVTNSGIISLEVIENAIREDTVLGIFQHVNSEIGAIQPINEIANLFNSSNILLHCDCVQSFGKIAIDVSKYEISSLSISGHKLYGPKGIGALYLNPKLTCQPIYPGTSHESGIRPGTVNVPAIASFVTATGHIIKNQDEEQKRCHYLKNVLKSQLQDVQHLVKFEGSDGECIPNIIGMRIIGLEGQFVMLECNRHQFAISTGSACAIGMQKPSETMLAIGRDPHEAKQFFRVSVGKQTTKEDLVKFSSVLKLIINQNF</sequence>
<dbReference type="PIRSF" id="PIRSF005572">
    <property type="entry name" value="NifS"/>
    <property type="match status" value="1"/>
</dbReference>
<keyword evidence="2" id="KW-0663">Pyridoxal phosphate</keyword>
<dbReference type="SUPFAM" id="SSF53383">
    <property type="entry name" value="PLP-dependent transferases"/>
    <property type="match status" value="1"/>
</dbReference>
<evidence type="ECO:0000256" key="2">
    <source>
        <dbReference type="ARBA" id="ARBA00022898"/>
    </source>
</evidence>
<dbReference type="Gene3D" id="3.40.640.10">
    <property type="entry name" value="Type I PLP-dependent aspartate aminotransferase-like (Major domain)"/>
    <property type="match status" value="1"/>
</dbReference>
<dbReference type="Gene3D" id="3.90.1150.10">
    <property type="entry name" value="Aspartate Aminotransferase, domain 1"/>
    <property type="match status" value="1"/>
</dbReference>